<dbReference type="AlphaFoldDB" id="A0A016VIZ9"/>
<dbReference type="Proteomes" id="UP000024635">
    <property type="component" value="Unassembled WGS sequence"/>
</dbReference>
<reference evidence="2" key="1">
    <citation type="journal article" date="2015" name="Nat. Genet.">
        <title>The genome and transcriptome of the zoonotic hookworm Ancylostoma ceylanicum identify infection-specific gene families.</title>
        <authorList>
            <person name="Schwarz E.M."/>
            <person name="Hu Y."/>
            <person name="Antoshechkin I."/>
            <person name="Miller M.M."/>
            <person name="Sternberg P.W."/>
            <person name="Aroian R.V."/>
        </authorList>
    </citation>
    <scope>NUCLEOTIDE SEQUENCE</scope>
    <source>
        <strain evidence="2">HY135</strain>
    </source>
</reference>
<evidence type="ECO:0000313" key="2">
    <source>
        <dbReference type="Proteomes" id="UP000024635"/>
    </source>
</evidence>
<accession>A0A016VIZ9</accession>
<sequence length="66" mass="7556">MFSVILASHRTARLLSRAAPPCLIIGGVARLRRRAVLCDARMTESECIHVRIGFCLRYEFPKRTRL</sequence>
<organism evidence="1 2">
    <name type="scientific">Ancylostoma ceylanicum</name>
    <dbReference type="NCBI Taxonomy" id="53326"/>
    <lineage>
        <taxon>Eukaryota</taxon>
        <taxon>Metazoa</taxon>
        <taxon>Ecdysozoa</taxon>
        <taxon>Nematoda</taxon>
        <taxon>Chromadorea</taxon>
        <taxon>Rhabditida</taxon>
        <taxon>Rhabditina</taxon>
        <taxon>Rhabditomorpha</taxon>
        <taxon>Strongyloidea</taxon>
        <taxon>Ancylostomatidae</taxon>
        <taxon>Ancylostomatinae</taxon>
        <taxon>Ancylostoma</taxon>
    </lineage>
</organism>
<gene>
    <name evidence="1" type="primary">Acey_s0010.g942</name>
    <name evidence="1" type="ORF">Y032_0010g942</name>
</gene>
<name>A0A016VIZ9_9BILA</name>
<proteinExistence type="predicted"/>
<dbReference type="EMBL" id="JARK01001346">
    <property type="protein sequence ID" value="EYC26743.1"/>
    <property type="molecule type" value="Genomic_DNA"/>
</dbReference>
<keyword evidence="2" id="KW-1185">Reference proteome</keyword>
<comment type="caution">
    <text evidence="1">The sequence shown here is derived from an EMBL/GenBank/DDBJ whole genome shotgun (WGS) entry which is preliminary data.</text>
</comment>
<protein>
    <submittedName>
        <fullName evidence="1">Uncharacterized protein</fullName>
    </submittedName>
</protein>
<evidence type="ECO:0000313" key="1">
    <source>
        <dbReference type="EMBL" id="EYC26743.1"/>
    </source>
</evidence>